<accession>A0A2R4W059</accession>
<organism evidence="8 9">
    <name type="scientific">Thermodesulfobium acidiphilum</name>
    <dbReference type="NCBI Taxonomy" id="1794699"/>
    <lineage>
        <taxon>Bacteria</taxon>
        <taxon>Pseudomonadati</taxon>
        <taxon>Thermodesulfobiota</taxon>
        <taxon>Thermodesulfobiia</taxon>
        <taxon>Thermodesulfobiales</taxon>
        <taxon>Thermodesulfobiaceae</taxon>
        <taxon>Thermodesulfobium</taxon>
    </lineage>
</organism>
<dbReference type="KEGG" id="taci:TDSAC_0807"/>
<feature type="transmembrane region" description="Helical" evidence="6">
    <location>
        <begin position="12"/>
        <end position="33"/>
    </location>
</feature>
<evidence type="ECO:0000256" key="6">
    <source>
        <dbReference type="RuleBase" id="RU363032"/>
    </source>
</evidence>
<reference evidence="8 9" key="1">
    <citation type="submission" date="2017-04" db="EMBL/GenBank/DDBJ databases">
        <title>Genomic insights into metabolism of Thermodesulfobium acidiphilum.</title>
        <authorList>
            <person name="Toshchakov S.V."/>
            <person name="Frolov E.N."/>
            <person name="Kublanov I.V."/>
            <person name="Samarov N.I."/>
            <person name="Novikov A."/>
            <person name="Lebedinsky A.V."/>
            <person name="Bonch-Osmolovskaya E.A."/>
            <person name="Chernyh N.A."/>
        </authorList>
    </citation>
    <scope>NUCLEOTIDE SEQUENCE [LARGE SCALE GENOMIC DNA]</scope>
    <source>
        <strain evidence="8 9">3127-1</strain>
    </source>
</reference>
<sequence>MFDEILSSFYVHILLTYIYLILSIVIDIPLAIISLKNRHIANFIIGFCNLVQAIPNFAVVAIVVPLFGIGFKPAILAIFLRILMPIVKNTYYGLINIDILVLESSKGMGLSEWQILRYIRFPNAYPSIFAGIKFAAILSNSVAILTAIIGSSGLGSIIFEGLASFNINKILAGSIPAILIALFMDISFSMIEKKFFTYPDIINKNHS</sequence>
<dbReference type="RefSeq" id="WP_108308986.1">
    <property type="nucleotide sequence ID" value="NZ_CP020921.1"/>
</dbReference>
<keyword evidence="4 6" id="KW-1133">Transmembrane helix</keyword>
<dbReference type="AlphaFoldDB" id="A0A2R4W059"/>
<dbReference type="Gene3D" id="1.10.3720.10">
    <property type="entry name" value="MetI-like"/>
    <property type="match status" value="1"/>
</dbReference>
<protein>
    <submittedName>
        <fullName evidence="8">Osmoprotectant transport system permease protein</fullName>
    </submittedName>
</protein>
<dbReference type="OrthoDB" id="9801163at2"/>
<keyword evidence="5 6" id="KW-0472">Membrane</keyword>
<dbReference type="InterPro" id="IPR000515">
    <property type="entry name" value="MetI-like"/>
</dbReference>
<evidence type="ECO:0000256" key="1">
    <source>
        <dbReference type="ARBA" id="ARBA00004651"/>
    </source>
</evidence>
<dbReference type="EMBL" id="CP020921">
    <property type="protein sequence ID" value="AWB10165.1"/>
    <property type="molecule type" value="Genomic_DNA"/>
</dbReference>
<dbReference type="PROSITE" id="PS50928">
    <property type="entry name" value="ABC_TM1"/>
    <property type="match status" value="1"/>
</dbReference>
<keyword evidence="3 6" id="KW-0812">Transmembrane</keyword>
<feature type="transmembrane region" description="Helical" evidence="6">
    <location>
        <begin position="123"/>
        <end position="150"/>
    </location>
</feature>
<feature type="transmembrane region" description="Helical" evidence="6">
    <location>
        <begin position="74"/>
        <end position="102"/>
    </location>
</feature>
<dbReference type="PANTHER" id="PTHR30177">
    <property type="entry name" value="GLYCINE BETAINE/L-PROLINE TRANSPORT SYSTEM PERMEASE PROTEIN PROW"/>
    <property type="match status" value="1"/>
</dbReference>
<evidence type="ECO:0000256" key="3">
    <source>
        <dbReference type="ARBA" id="ARBA00022692"/>
    </source>
</evidence>
<evidence type="ECO:0000256" key="2">
    <source>
        <dbReference type="ARBA" id="ARBA00022448"/>
    </source>
</evidence>
<comment type="similarity">
    <text evidence="6">Belongs to the binding-protein-dependent transport system permease family.</text>
</comment>
<feature type="domain" description="ABC transmembrane type-1" evidence="7">
    <location>
        <begin position="9"/>
        <end position="188"/>
    </location>
</feature>
<dbReference type="PANTHER" id="PTHR30177:SF4">
    <property type="entry name" value="OSMOPROTECTANT IMPORT PERMEASE PROTEIN OSMW"/>
    <property type="match status" value="1"/>
</dbReference>
<dbReference type="GO" id="GO:0031460">
    <property type="term" value="P:glycine betaine transport"/>
    <property type="evidence" value="ECO:0007669"/>
    <property type="project" value="TreeGrafter"/>
</dbReference>
<dbReference type="CDD" id="cd06261">
    <property type="entry name" value="TM_PBP2"/>
    <property type="match status" value="1"/>
</dbReference>
<evidence type="ECO:0000259" key="7">
    <source>
        <dbReference type="PROSITE" id="PS50928"/>
    </source>
</evidence>
<keyword evidence="9" id="KW-1185">Reference proteome</keyword>
<feature type="transmembrane region" description="Helical" evidence="6">
    <location>
        <begin position="170"/>
        <end position="188"/>
    </location>
</feature>
<evidence type="ECO:0000256" key="4">
    <source>
        <dbReference type="ARBA" id="ARBA00022989"/>
    </source>
</evidence>
<dbReference type="InterPro" id="IPR051204">
    <property type="entry name" value="ABC_transp_perm/SBD"/>
</dbReference>
<gene>
    <name evidence="8" type="ORF">TDSAC_0807</name>
</gene>
<dbReference type="InterPro" id="IPR035906">
    <property type="entry name" value="MetI-like_sf"/>
</dbReference>
<keyword evidence="2 6" id="KW-0813">Transport</keyword>
<dbReference type="Pfam" id="PF00528">
    <property type="entry name" value="BPD_transp_1"/>
    <property type="match status" value="1"/>
</dbReference>
<comment type="subcellular location">
    <subcellularLocation>
        <location evidence="1 6">Cell membrane</location>
        <topology evidence="1 6">Multi-pass membrane protein</topology>
    </subcellularLocation>
</comment>
<name>A0A2R4W059_THEAF</name>
<evidence type="ECO:0000313" key="9">
    <source>
        <dbReference type="Proteomes" id="UP000244792"/>
    </source>
</evidence>
<evidence type="ECO:0000256" key="5">
    <source>
        <dbReference type="ARBA" id="ARBA00023136"/>
    </source>
</evidence>
<evidence type="ECO:0000313" key="8">
    <source>
        <dbReference type="EMBL" id="AWB10165.1"/>
    </source>
</evidence>
<dbReference type="GO" id="GO:0055085">
    <property type="term" value="P:transmembrane transport"/>
    <property type="evidence" value="ECO:0007669"/>
    <property type="project" value="InterPro"/>
</dbReference>
<dbReference type="GO" id="GO:0005886">
    <property type="term" value="C:plasma membrane"/>
    <property type="evidence" value="ECO:0007669"/>
    <property type="project" value="UniProtKB-SubCell"/>
</dbReference>
<proteinExistence type="inferred from homology"/>
<feature type="transmembrane region" description="Helical" evidence="6">
    <location>
        <begin position="40"/>
        <end position="68"/>
    </location>
</feature>
<dbReference type="Proteomes" id="UP000244792">
    <property type="component" value="Chromosome"/>
</dbReference>
<dbReference type="SUPFAM" id="SSF161098">
    <property type="entry name" value="MetI-like"/>
    <property type="match status" value="1"/>
</dbReference>